<accession>A0ABX6GP54</accession>
<evidence type="ECO:0000313" key="2">
    <source>
        <dbReference type="Proteomes" id="UP000430368"/>
    </source>
</evidence>
<dbReference type="RefSeq" id="WP_160030000.1">
    <property type="nucleotide sequence ID" value="NZ_CP041764.1"/>
</dbReference>
<proteinExistence type="predicted"/>
<evidence type="ECO:0000313" key="1">
    <source>
        <dbReference type="EMBL" id="QHA88027.1"/>
    </source>
</evidence>
<name>A0ABX6GP54_9GAMM</name>
<reference evidence="1 2" key="1">
    <citation type="submission" date="2019-07" db="EMBL/GenBank/DDBJ databases">
        <title>Serratia dokdonensis sp. nov., an elicitor of systemic resistance in Nicotiana Tabacum.</title>
        <authorList>
            <person name="Son J.-S."/>
            <person name="Hwang Y.-J."/>
            <person name="Lee S.-Y."/>
            <person name="Ghim S.-Y."/>
        </authorList>
    </citation>
    <scope>NUCLEOTIDE SEQUENCE [LARGE SCALE GENOMIC DNA]</scope>
    <source>
        <strain evidence="1 2">KUDC3025</strain>
    </source>
</reference>
<protein>
    <submittedName>
        <fullName evidence="1">Uncharacterized protein</fullName>
    </submittedName>
</protein>
<keyword evidence="2" id="KW-1185">Reference proteome</keyword>
<gene>
    <name evidence="1" type="ORF">FO014_14300</name>
</gene>
<dbReference type="Proteomes" id="UP000430368">
    <property type="component" value="Chromosome"/>
</dbReference>
<sequence>MSTTVYFDAPPSQDAWIDFTLAVTEMFWLLPASARPAGIDAAGQLFAGCAFAGAGIRLSSWPADNLPVQEIVPGNEASDFFNRLVLILIHNLCPGCVRIERELSSQSGWEQPLLWLRHHLQRPALSAPGDVDAAAMGDSSIRLHLERYRDSLCNAEIPYHWRVITWMDEVLSQRRKLTQRVA</sequence>
<organism evidence="1 2">
    <name type="scientific">Serratia rhizosphaerae</name>
    <dbReference type="NCBI Taxonomy" id="2597702"/>
    <lineage>
        <taxon>Bacteria</taxon>
        <taxon>Pseudomonadati</taxon>
        <taxon>Pseudomonadota</taxon>
        <taxon>Gammaproteobacteria</taxon>
        <taxon>Enterobacterales</taxon>
        <taxon>Yersiniaceae</taxon>
        <taxon>Serratia</taxon>
    </lineage>
</organism>
<dbReference type="EMBL" id="CP041764">
    <property type="protein sequence ID" value="QHA88027.1"/>
    <property type="molecule type" value="Genomic_DNA"/>
</dbReference>